<gene>
    <name evidence="1" type="ORF">HPLM_LOCUS11823</name>
</gene>
<sequence length="43" mass="4820">MNLPMRSSIHSLSSREMSKIFKGNSPSCGWEGINSRTKLHRAS</sequence>
<accession>A0A0N4WL29</accession>
<dbReference type="Proteomes" id="UP000268014">
    <property type="component" value="Unassembled WGS sequence"/>
</dbReference>
<dbReference type="EMBL" id="UZAF01017675">
    <property type="protein sequence ID" value="VDO43942.1"/>
    <property type="molecule type" value="Genomic_DNA"/>
</dbReference>
<evidence type="ECO:0000313" key="3">
    <source>
        <dbReference type="WBParaSite" id="HPLM_0001183101-mRNA-1"/>
    </source>
</evidence>
<protein>
    <submittedName>
        <fullName evidence="1 3">Uncharacterized protein</fullName>
    </submittedName>
</protein>
<organism evidence="3">
    <name type="scientific">Haemonchus placei</name>
    <name type="common">Barber's pole worm</name>
    <dbReference type="NCBI Taxonomy" id="6290"/>
    <lineage>
        <taxon>Eukaryota</taxon>
        <taxon>Metazoa</taxon>
        <taxon>Ecdysozoa</taxon>
        <taxon>Nematoda</taxon>
        <taxon>Chromadorea</taxon>
        <taxon>Rhabditida</taxon>
        <taxon>Rhabditina</taxon>
        <taxon>Rhabditomorpha</taxon>
        <taxon>Strongyloidea</taxon>
        <taxon>Trichostrongylidae</taxon>
        <taxon>Haemonchus</taxon>
    </lineage>
</organism>
<proteinExistence type="predicted"/>
<evidence type="ECO:0000313" key="1">
    <source>
        <dbReference type="EMBL" id="VDO43942.1"/>
    </source>
</evidence>
<dbReference type="WBParaSite" id="HPLM_0001183101-mRNA-1">
    <property type="protein sequence ID" value="HPLM_0001183101-mRNA-1"/>
    <property type="gene ID" value="HPLM_0001183101"/>
</dbReference>
<dbReference type="AlphaFoldDB" id="A0A0N4WL29"/>
<keyword evidence="2" id="KW-1185">Reference proteome</keyword>
<evidence type="ECO:0000313" key="2">
    <source>
        <dbReference type="Proteomes" id="UP000268014"/>
    </source>
</evidence>
<name>A0A0N4WL29_HAEPC</name>
<reference evidence="3" key="1">
    <citation type="submission" date="2017-02" db="UniProtKB">
        <authorList>
            <consortium name="WormBaseParasite"/>
        </authorList>
    </citation>
    <scope>IDENTIFICATION</scope>
</reference>
<reference evidence="1 2" key="2">
    <citation type="submission" date="2018-11" db="EMBL/GenBank/DDBJ databases">
        <authorList>
            <consortium name="Pathogen Informatics"/>
        </authorList>
    </citation>
    <scope>NUCLEOTIDE SEQUENCE [LARGE SCALE GENOMIC DNA]</scope>
    <source>
        <strain evidence="1 2">MHpl1</strain>
    </source>
</reference>